<comment type="caution">
    <text evidence="6">The sequence shown here is derived from an EMBL/GenBank/DDBJ whole genome shotgun (WGS) entry which is preliminary data.</text>
</comment>
<protein>
    <submittedName>
        <fullName evidence="6">Uncharacterized protein</fullName>
    </submittedName>
</protein>
<evidence type="ECO:0000313" key="6">
    <source>
        <dbReference type="EMBL" id="KAJ4391330.1"/>
    </source>
</evidence>
<accession>A0A9W8YUM7</accession>
<proteinExistence type="inferred from homology"/>
<sequence>MSSSPASSPPYGAVATLEFENDSTIPSTKGDYYILPGQTLKFGRDTQSNDYSFDSIEFSRNHLEFYSIIIDEEAESMVYVRDRQSANGTFVNGILIGRGNGITPGRLLEHRDVVTSKANWHFRVRLLEMKRAPLNGIQLAEAKFFSDQYSISDVVLGSGASTTVRLGHDVKTGQQLACKVYNLRERWEKDLRGQIAAIIHTVNLTKRLDHPNISSLKCAYKSRHTLFVFEELAAGGDLFSLVCGSIRLAELEIRWILRQVLSGLKYLHAKSIAHRDIKLENVLLCDCPNPAHRMALTDFGHAEVVPKGGSISRTAGTPGWQAPELFQRSGSLGVAVDMWSMGIMTVQLLIGSSESKMMAKIEQTLLAKAHIKALDFKDIFNEIYEVRHECGLDGSPRENFIRRCLDCDPNTRMTVDEALKHPYINEPASLRQQFETSEQETNAGWKSRVAEVEIRNLPDVVAPPSTSTIGKKEKANPNSSVAVKKSLLKKDIETLRSPYFKVTKSLGVKRARVDETTNEVESRAKRTKLVMKKTT</sequence>
<dbReference type="PROSITE" id="PS50006">
    <property type="entry name" value="FHA_DOMAIN"/>
    <property type="match status" value="1"/>
</dbReference>
<dbReference type="PROSITE" id="PS00108">
    <property type="entry name" value="PROTEIN_KINASE_ST"/>
    <property type="match status" value="1"/>
</dbReference>
<comment type="catalytic activity">
    <reaction evidence="3">
        <text>L-seryl-[protein] + ATP = O-phospho-L-seryl-[protein] + ADP + H(+)</text>
        <dbReference type="Rhea" id="RHEA:17989"/>
        <dbReference type="Rhea" id="RHEA-COMP:9863"/>
        <dbReference type="Rhea" id="RHEA-COMP:11604"/>
        <dbReference type="ChEBI" id="CHEBI:15378"/>
        <dbReference type="ChEBI" id="CHEBI:29999"/>
        <dbReference type="ChEBI" id="CHEBI:30616"/>
        <dbReference type="ChEBI" id="CHEBI:83421"/>
        <dbReference type="ChEBI" id="CHEBI:456216"/>
        <dbReference type="EC" id="2.7.11.1"/>
    </reaction>
</comment>
<reference evidence="6" key="1">
    <citation type="submission" date="2022-10" db="EMBL/GenBank/DDBJ databases">
        <title>Tapping the CABI collections for fungal endophytes: first genome assemblies for Collariella, Neodidymelliopsis, Ascochyta clinopodiicola, Didymella pomorum, Didymosphaeria variabile, Neocosmospora piperis and Neocucurbitaria cava.</title>
        <authorList>
            <person name="Hill R."/>
        </authorList>
    </citation>
    <scope>NUCLEOTIDE SEQUENCE</scope>
    <source>
        <strain evidence="6">IMI 355082</strain>
    </source>
</reference>
<dbReference type="PANTHER" id="PTHR44167">
    <property type="entry name" value="OVARIAN-SPECIFIC SERINE/THREONINE-PROTEIN KINASE LOK-RELATED"/>
    <property type="match status" value="1"/>
</dbReference>
<dbReference type="SMART" id="SM00240">
    <property type="entry name" value="FHA"/>
    <property type="match status" value="1"/>
</dbReference>
<keyword evidence="7" id="KW-1185">Reference proteome</keyword>
<evidence type="ECO:0000256" key="3">
    <source>
        <dbReference type="ARBA" id="ARBA00048679"/>
    </source>
</evidence>
<dbReference type="EMBL" id="JAPEVB010000003">
    <property type="protein sequence ID" value="KAJ4391330.1"/>
    <property type="molecule type" value="Genomic_DNA"/>
</dbReference>
<evidence type="ECO:0000256" key="2">
    <source>
        <dbReference type="ARBA" id="ARBA00047899"/>
    </source>
</evidence>
<evidence type="ECO:0000259" key="5">
    <source>
        <dbReference type="PROSITE" id="PS50011"/>
    </source>
</evidence>
<dbReference type="GO" id="GO:0005737">
    <property type="term" value="C:cytoplasm"/>
    <property type="evidence" value="ECO:0007669"/>
    <property type="project" value="TreeGrafter"/>
</dbReference>
<dbReference type="OrthoDB" id="74764at2759"/>
<evidence type="ECO:0000313" key="7">
    <source>
        <dbReference type="Proteomes" id="UP001140453"/>
    </source>
</evidence>
<dbReference type="PANTHER" id="PTHR44167:SF29">
    <property type="entry name" value="SERINE_THREONINE PROTEIN KINASE-43"/>
    <property type="match status" value="1"/>
</dbReference>
<name>A0A9W8YUM7_9PEZI</name>
<dbReference type="GO" id="GO:0005524">
    <property type="term" value="F:ATP binding"/>
    <property type="evidence" value="ECO:0007669"/>
    <property type="project" value="InterPro"/>
</dbReference>
<dbReference type="Gene3D" id="1.10.510.10">
    <property type="entry name" value="Transferase(Phosphotransferase) domain 1"/>
    <property type="match status" value="1"/>
</dbReference>
<evidence type="ECO:0000259" key="4">
    <source>
        <dbReference type="PROSITE" id="PS50006"/>
    </source>
</evidence>
<gene>
    <name evidence="6" type="ORF">N0V93_004947</name>
</gene>
<organism evidence="6 7">
    <name type="scientific">Gnomoniopsis smithogilvyi</name>
    <dbReference type="NCBI Taxonomy" id="1191159"/>
    <lineage>
        <taxon>Eukaryota</taxon>
        <taxon>Fungi</taxon>
        <taxon>Dikarya</taxon>
        <taxon>Ascomycota</taxon>
        <taxon>Pezizomycotina</taxon>
        <taxon>Sordariomycetes</taxon>
        <taxon>Sordariomycetidae</taxon>
        <taxon>Diaporthales</taxon>
        <taxon>Gnomoniaceae</taxon>
        <taxon>Gnomoniopsis</taxon>
    </lineage>
</organism>
<comment type="similarity">
    <text evidence="1">Belongs to the protein kinase superfamily. CAMK Ser/Thr protein kinase family. CHEK2 subfamily.</text>
</comment>
<dbReference type="InterPro" id="IPR000719">
    <property type="entry name" value="Prot_kinase_dom"/>
</dbReference>
<dbReference type="InterPro" id="IPR008271">
    <property type="entry name" value="Ser/Thr_kinase_AS"/>
</dbReference>
<dbReference type="SMART" id="SM00220">
    <property type="entry name" value="S_TKc"/>
    <property type="match status" value="1"/>
</dbReference>
<dbReference type="SUPFAM" id="SSF49879">
    <property type="entry name" value="SMAD/FHA domain"/>
    <property type="match status" value="1"/>
</dbReference>
<comment type="catalytic activity">
    <reaction evidence="2">
        <text>L-threonyl-[protein] + ATP = O-phospho-L-threonyl-[protein] + ADP + H(+)</text>
        <dbReference type="Rhea" id="RHEA:46608"/>
        <dbReference type="Rhea" id="RHEA-COMP:11060"/>
        <dbReference type="Rhea" id="RHEA-COMP:11605"/>
        <dbReference type="ChEBI" id="CHEBI:15378"/>
        <dbReference type="ChEBI" id="CHEBI:30013"/>
        <dbReference type="ChEBI" id="CHEBI:30616"/>
        <dbReference type="ChEBI" id="CHEBI:61977"/>
        <dbReference type="ChEBI" id="CHEBI:456216"/>
        <dbReference type="EC" id="2.7.11.1"/>
    </reaction>
</comment>
<evidence type="ECO:0000256" key="1">
    <source>
        <dbReference type="ARBA" id="ARBA00005575"/>
    </source>
</evidence>
<dbReference type="GO" id="GO:0004674">
    <property type="term" value="F:protein serine/threonine kinase activity"/>
    <property type="evidence" value="ECO:0007669"/>
    <property type="project" value="UniProtKB-EC"/>
</dbReference>
<feature type="domain" description="FHA" evidence="4">
    <location>
        <begin position="40"/>
        <end position="96"/>
    </location>
</feature>
<feature type="domain" description="Protein kinase" evidence="5">
    <location>
        <begin position="150"/>
        <end position="424"/>
    </location>
</feature>
<dbReference type="AlphaFoldDB" id="A0A9W8YUM7"/>
<dbReference type="Proteomes" id="UP001140453">
    <property type="component" value="Unassembled WGS sequence"/>
</dbReference>
<dbReference type="PROSITE" id="PS50011">
    <property type="entry name" value="PROTEIN_KINASE_DOM"/>
    <property type="match status" value="1"/>
</dbReference>
<dbReference type="InterPro" id="IPR011009">
    <property type="entry name" value="Kinase-like_dom_sf"/>
</dbReference>
<dbReference type="SUPFAM" id="SSF56112">
    <property type="entry name" value="Protein kinase-like (PK-like)"/>
    <property type="match status" value="1"/>
</dbReference>
<dbReference type="Gene3D" id="2.60.200.20">
    <property type="match status" value="1"/>
</dbReference>
<dbReference type="InterPro" id="IPR008984">
    <property type="entry name" value="SMAD_FHA_dom_sf"/>
</dbReference>
<dbReference type="GO" id="GO:0005634">
    <property type="term" value="C:nucleus"/>
    <property type="evidence" value="ECO:0007669"/>
    <property type="project" value="TreeGrafter"/>
</dbReference>
<dbReference type="Pfam" id="PF00498">
    <property type="entry name" value="FHA"/>
    <property type="match status" value="1"/>
</dbReference>
<dbReference type="GO" id="GO:0051598">
    <property type="term" value="P:meiotic recombination checkpoint signaling"/>
    <property type="evidence" value="ECO:0007669"/>
    <property type="project" value="TreeGrafter"/>
</dbReference>
<dbReference type="Pfam" id="PF00069">
    <property type="entry name" value="Pkinase"/>
    <property type="match status" value="1"/>
</dbReference>
<dbReference type="InterPro" id="IPR000253">
    <property type="entry name" value="FHA_dom"/>
</dbReference>